<evidence type="ECO:0000313" key="1">
    <source>
        <dbReference type="EMBL" id="AIY66837.1"/>
    </source>
</evidence>
<evidence type="ECO:0000313" key="2">
    <source>
        <dbReference type="Proteomes" id="UP000030341"/>
    </source>
</evidence>
<accession>A0A0A7ELJ6</accession>
<proteinExistence type="predicted"/>
<sequence>MHDLRTLNCYMQRMFMFKLIVLSFLLVVSIFSTEAKGKCDISGIWNHSSKPAKLFVNLSKGEISVLSHDNNAKAIGLVVLKSIVLDSSSNSWDAKMYSAAEDSFVDVQIKSKSCNQLSVSFNNEEVLGLLR</sequence>
<dbReference type="KEGG" id="pseo:OM33_17165"/>
<dbReference type="Proteomes" id="UP000030341">
    <property type="component" value="Chromosome 2"/>
</dbReference>
<reference evidence="1 2" key="1">
    <citation type="submission" date="2014-11" db="EMBL/GenBank/DDBJ databases">
        <title>Complete Genome Sequence of Pseudoalteromonas sp. Strain OCN003 Isolated from Kaneohe Bay, Oahu, Hawaii.</title>
        <authorList>
            <person name="Beurmann S."/>
            <person name="Videau P."/>
            <person name="Ushijima B."/>
            <person name="Smith A.M."/>
            <person name="Aeby G.S."/>
            <person name="Callahan S.M."/>
            <person name="Belcaid M."/>
        </authorList>
    </citation>
    <scope>NUCLEOTIDE SEQUENCE [LARGE SCALE GENOMIC DNA]</scope>
    <source>
        <strain evidence="1 2">OCN003</strain>
    </source>
</reference>
<dbReference type="EMBL" id="CP009889">
    <property type="protein sequence ID" value="AIY66837.1"/>
    <property type="molecule type" value="Genomic_DNA"/>
</dbReference>
<dbReference type="eggNOG" id="ENOG502ZN91">
    <property type="taxonomic scope" value="Bacteria"/>
</dbReference>
<name>A0A0A7ELJ6_9GAMM</name>
<keyword evidence="2" id="KW-1185">Reference proteome</keyword>
<dbReference type="STRING" id="1348114.OM33_17165"/>
<organism evidence="1 2">
    <name type="scientific">Pseudoalteromonas piratica</name>
    <dbReference type="NCBI Taxonomy" id="1348114"/>
    <lineage>
        <taxon>Bacteria</taxon>
        <taxon>Pseudomonadati</taxon>
        <taxon>Pseudomonadota</taxon>
        <taxon>Gammaproteobacteria</taxon>
        <taxon>Alteromonadales</taxon>
        <taxon>Pseudoalteromonadaceae</taxon>
        <taxon>Pseudoalteromonas</taxon>
    </lineage>
</organism>
<gene>
    <name evidence="1" type="ORF">OM33_17165</name>
</gene>
<dbReference type="HOGENOM" id="CLU_1925803_0_0_6"/>
<dbReference type="AlphaFoldDB" id="A0A0A7ELJ6"/>
<dbReference type="OrthoDB" id="114026at2"/>
<protein>
    <submittedName>
        <fullName evidence="1">Uncharacterized protein</fullName>
    </submittedName>
</protein>